<dbReference type="EMBL" id="CP002051">
    <property type="protein sequence ID" value="ADI31190.1"/>
    <property type="molecule type" value="Genomic_DNA"/>
</dbReference>
<dbReference type="HOGENOM" id="CLU_117144_1_2_2"/>
<dbReference type="InterPro" id="IPR002765">
    <property type="entry name" value="UPF0145_YbjQ-like"/>
</dbReference>
<dbReference type="OrthoDB" id="59443at2157"/>
<comment type="similarity">
    <text evidence="1 2">Belongs to the UPF0145 family.</text>
</comment>
<dbReference type="SUPFAM" id="SSF117782">
    <property type="entry name" value="YbjQ-like"/>
    <property type="match status" value="1"/>
</dbReference>
<organism evidence="3 4">
    <name type="scientific">Staphylothermus hellenicus (strain DSM 12710 / JCM 10830 / BK20S6-10-b1 / P8)</name>
    <dbReference type="NCBI Taxonomy" id="591019"/>
    <lineage>
        <taxon>Archaea</taxon>
        <taxon>Thermoproteota</taxon>
        <taxon>Thermoprotei</taxon>
        <taxon>Desulfurococcales</taxon>
        <taxon>Desulfurococcaceae</taxon>
        <taxon>Staphylothermus</taxon>
    </lineage>
</organism>
<proteinExistence type="inferred from homology"/>
<accession>D7DAJ3</accession>
<dbReference type="STRING" id="591019.Shell_0038"/>
<dbReference type="Pfam" id="PF01906">
    <property type="entry name" value="YbjQ_1"/>
    <property type="match status" value="1"/>
</dbReference>
<dbReference type="KEGG" id="shc:Shell_0038"/>
<keyword evidence="4" id="KW-1185">Reference proteome</keyword>
<reference evidence="3 4" key="2">
    <citation type="journal article" date="2011" name="Stand. Genomic Sci.">
        <title>Complete genome sequence of Staphylothermus hellenicus P8.</title>
        <authorList>
            <person name="Anderson I."/>
            <person name="Wirth R."/>
            <person name="Lucas S."/>
            <person name="Copeland A."/>
            <person name="Lapidus A."/>
            <person name="Cheng J.F."/>
            <person name="Goodwin L."/>
            <person name="Pitluck S."/>
            <person name="Davenport K."/>
            <person name="Detter J.C."/>
            <person name="Han C."/>
            <person name="Tapia R."/>
            <person name="Land M."/>
            <person name="Hauser L."/>
            <person name="Pati A."/>
            <person name="Mikhailova N."/>
            <person name="Woyke T."/>
            <person name="Klenk H.P."/>
            <person name="Kyrpides N."/>
            <person name="Ivanova N."/>
        </authorList>
    </citation>
    <scope>NUCLEOTIDE SEQUENCE [LARGE SCALE GENOMIC DNA]</scope>
    <source>
        <strain evidence="4">DSM 12710 / JCM 10830 / BK20S6-10-b1 / P8</strain>
    </source>
</reference>
<evidence type="ECO:0000313" key="4">
    <source>
        <dbReference type="Proteomes" id="UP000002573"/>
    </source>
</evidence>
<reference evidence="4" key="1">
    <citation type="submission" date="2010-05" db="EMBL/GenBank/DDBJ databases">
        <title>Complete sequence of Staphylothermus hellenicus DSM 12710.</title>
        <authorList>
            <consortium name="US DOE Joint Genome Institute"/>
            <person name="Lucas S."/>
            <person name="Copeland A."/>
            <person name="Lapidus A."/>
            <person name="Cheng J.-F."/>
            <person name="Bruce D."/>
            <person name="Goodwin L."/>
            <person name="Pitluck S."/>
            <person name="Davenport K."/>
            <person name="Detter J.C."/>
            <person name="Han C."/>
            <person name="Tapia R."/>
            <person name="Larimer F."/>
            <person name="Land M."/>
            <person name="Hauser L."/>
            <person name="Kyrpides N."/>
            <person name="Mikhailova N."/>
            <person name="Anderson I.J."/>
            <person name="Woyke T."/>
        </authorList>
    </citation>
    <scope>NUCLEOTIDE SEQUENCE [LARGE SCALE GENOMIC DNA]</scope>
    <source>
        <strain evidence="4">DSM 12710 / JCM 10830 / BK20S6-10-b1 / P8</strain>
    </source>
</reference>
<gene>
    <name evidence="3" type="ordered locus">Shell_0038</name>
</gene>
<dbReference type="AlphaFoldDB" id="D7DAJ3"/>
<name>D7DAJ3_STAHD</name>
<dbReference type="InterPro" id="IPR035439">
    <property type="entry name" value="UPF0145_dom_sf"/>
</dbReference>
<protein>
    <recommendedName>
        <fullName evidence="2">UPF0145 protein Shell_0038</fullName>
    </recommendedName>
</protein>
<evidence type="ECO:0000256" key="1">
    <source>
        <dbReference type="ARBA" id="ARBA00010751"/>
    </source>
</evidence>
<sequence>MEDILLTTTENIPGYRIVKVLGIVSANTVRARHIGRDFVASLRNIVGGEIKEYAELLQQSRKYVLDKLKEEARKLGANAVVGIRFGTASTMQRAAEILAYGTAVVVEKS</sequence>
<dbReference type="eggNOG" id="arCOG02287">
    <property type="taxonomic scope" value="Archaea"/>
</dbReference>
<dbReference type="Gene3D" id="3.30.110.70">
    <property type="entry name" value="Hypothetical protein apc22750. Chain B"/>
    <property type="match status" value="1"/>
</dbReference>
<dbReference type="HAMAP" id="MF_00338">
    <property type="entry name" value="UPF0145"/>
    <property type="match status" value="1"/>
</dbReference>
<evidence type="ECO:0000313" key="3">
    <source>
        <dbReference type="EMBL" id="ADI31190.1"/>
    </source>
</evidence>
<dbReference type="PANTHER" id="PTHR34068:SF2">
    <property type="entry name" value="UPF0145 PROTEIN SCO3412"/>
    <property type="match status" value="1"/>
</dbReference>
<dbReference type="Proteomes" id="UP000002573">
    <property type="component" value="Chromosome"/>
</dbReference>
<evidence type="ECO:0000256" key="2">
    <source>
        <dbReference type="HAMAP-Rule" id="MF_00338"/>
    </source>
</evidence>
<dbReference type="RefSeq" id="WP_013142388.1">
    <property type="nucleotide sequence ID" value="NC_014205.1"/>
</dbReference>
<dbReference type="GeneID" id="9233327"/>
<dbReference type="PANTHER" id="PTHR34068">
    <property type="entry name" value="UPF0145 PROTEIN YBJQ"/>
    <property type="match status" value="1"/>
</dbReference>